<feature type="signal peptide" evidence="1">
    <location>
        <begin position="1"/>
        <end position="24"/>
    </location>
</feature>
<gene>
    <name evidence="2" type="ORF">AMORRO_LOCUS5539</name>
</gene>
<sequence>MRMLYKQLFVNFVLVTILVGLASSYPPEENLIHKRQDATSTS</sequence>
<name>A0A9N9FQZ1_9GLOM</name>
<evidence type="ECO:0000256" key="1">
    <source>
        <dbReference type="SAM" id="SignalP"/>
    </source>
</evidence>
<dbReference type="Proteomes" id="UP000789342">
    <property type="component" value="Unassembled WGS sequence"/>
</dbReference>
<evidence type="ECO:0000313" key="2">
    <source>
        <dbReference type="EMBL" id="CAG8550241.1"/>
    </source>
</evidence>
<organism evidence="2 3">
    <name type="scientific">Acaulospora morrowiae</name>
    <dbReference type="NCBI Taxonomy" id="94023"/>
    <lineage>
        <taxon>Eukaryota</taxon>
        <taxon>Fungi</taxon>
        <taxon>Fungi incertae sedis</taxon>
        <taxon>Mucoromycota</taxon>
        <taxon>Glomeromycotina</taxon>
        <taxon>Glomeromycetes</taxon>
        <taxon>Diversisporales</taxon>
        <taxon>Acaulosporaceae</taxon>
        <taxon>Acaulospora</taxon>
    </lineage>
</organism>
<feature type="chain" id="PRO_5040177688" evidence="1">
    <location>
        <begin position="25"/>
        <end position="42"/>
    </location>
</feature>
<proteinExistence type="predicted"/>
<protein>
    <submittedName>
        <fullName evidence="2">13366_t:CDS:1</fullName>
    </submittedName>
</protein>
<accession>A0A9N9FQZ1</accession>
<keyword evidence="1" id="KW-0732">Signal</keyword>
<dbReference type="AlphaFoldDB" id="A0A9N9FQZ1"/>
<evidence type="ECO:0000313" key="3">
    <source>
        <dbReference type="Proteomes" id="UP000789342"/>
    </source>
</evidence>
<dbReference type="EMBL" id="CAJVPV010003368">
    <property type="protein sequence ID" value="CAG8550241.1"/>
    <property type="molecule type" value="Genomic_DNA"/>
</dbReference>
<comment type="caution">
    <text evidence="2">The sequence shown here is derived from an EMBL/GenBank/DDBJ whole genome shotgun (WGS) entry which is preliminary data.</text>
</comment>
<feature type="non-terminal residue" evidence="2">
    <location>
        <position position="42"/>
    </location>
</feature>
<reference evidence="2" key="1">
    <citation type="submission" date="2021-06" db="EMBL/GenBank/DDBJ databases">
        <authorList>
            <person name="Kallberg Y."/>
            <person name="Tangrot J."/>
            <person name="Rosling A."/>
        </authorList>
    </citation>
    <scope>NUCLEOTIDE SEQUENCE</scope>
    <source>
        <strain evidence="2">CL551</strain>
    </source>
</reference>
<keyword evidence="3" id="KW-1185">Reference proteome</keyword>